<gene>
    <name evidence="2" type="ORF">CLV40_13354</name>
</gene>
<name>A0A2S6GCS7_9PSEU</name>
<accession>A0A2S6GCS7</accession>
<reference evidence="2 3" key="1">
    <citation type="submission" date="2018-02" db="EMBL/GenBank/DDBJ databases">
        <title>Genomic Encyclopedia of Archaeal and Bacterial Type Strains, Phase II (KMG-II): from individual species to whole genera.</title>
        <authorList>
            <person name="Goeker M."/>
        </authorList>
    </citation>
    <scope>NUCLEOTIDE SEQUENCE [LARGE SCALE GENOMIC DNA]</scope>
    <source>
        <strain evidence="2 3">YU 961-1</strain>
    </source>
</reference>
<keyword evidence="1" id="KW-0812">Transmembrane</keyword>
<keyword evidence="3" id="KW-1185">Reference proteome</keyword>
<dbReference type="RefSeq" id="WP_181043916.1">
    <property type="nucleotide sequence ID" value="NZ_CP154825.1"/>
</dbReference>
<feature type="transmembrane region" description="Helical" evidence="1">
    <location>
        <begin position="46"/>
        <end position="69"/>
    </location>
</feature>
<keyword evidence="1" id="KW-0472">Membrane</keyword>
<keyword evidence="1" id="KW-1133">Transmembrane helix</keyword>
<dbReference type="EMBL" id="PTIX01000033">
    <property type="protein sequence ID" value="PPK62788.1"/>
    <property type="molecule type" value="Genomic_DNA"/>
</dbReference>
<evidence type="ECO:0000313" key="3">
    <source>
        <dbReference type="Proteomes" id="UP000239203"/>
    </source>
</evidence>
<sequence length="124" mass="12837">MTGFLADLSRPQVTLAVVAACVLGLVVLVVAMIVSPRWRGRAPRVAAGLIGGVVALYLVGRAVAEFWIVDYANPDSYRDDWGGPSLLGVFAVHSGPGLAVGGGGAGWLVRRRRGASRVRRGGGA</sequence>
<evidence type="ECO:0000313" key="2">
    <source>
        <dbReference type="EMBL" id="PPK62788.1"/>
    </source>
</evidence>
<feature type="transmembrane region" description="Helical" evidence="1">
    <location>
        <begin position="89"/>
        <end position="109"/>
    </location>
</feature>
<protein>
    <submittedName>
        <fullName evidence="2">Uncharacterized protein</fullName>
    </submittedName>
</protein>
<comment type="caution">
    <text evidence="2">The sequence shown here is derived from an EMBL/GenBank/DDBJ whole genome shotgun (WGS) entry which is preliminary data.</text>
</comment>
<organism evidence="2 3">
    <name type="scientific">Actinokineospora auranticolor</name>
    <dbReference type="NCBI Taxonomy" id="155976"/>
    <lineage>
        <taxon>Bacteria</taxon>
        <taxon>Bacillati</taxon>
        <taxon>Actinomycetota</taxon>
        <taxon>Actinomycetes</taxon>
        <taxon>Pseudonocardiales</taxon>
        <taxon>Pseudonocardiaceae</taxon>
        <taxon>Actinokineospora</taxon>
    </lineage>
</organism>
<feature type="transmembrane region" description="Helical" evidence="1">
    <location>
        <begin position="12"/>
        <end position="34"/>
    </location>
</feature>
<dbReference type="Proteomes" id="UP000239203">
    <property type="component" value="Unassembled WGS sequence"/>
</dbReference>
<evidence type="ECO:0000256" key="1">
    <source>
        <dbReference type="SAM" id="Phobius"/>
    </source>
</evidence>
<dbReference type="AlphaFoldDB" id="A0A2S6GCS7"/>
<proteinExistence type="predicted"/>